<keyword evidence="2" id="KW-1185">Reference proteome</keyword>
<accession>A0A9X4MWQ3</accession>
<organism evidence="1 2">
    <name type="scientific">Profundicola chukchiensis</name>
    <dbReference type="NCBI Taxonomy" id="2961959"/>
    <lineage>
        <taxon>Bacteria</taxon>
        <taxon>Pseudomonadati</taxon>
        <taxon>Bacteroidota</taxon>
        <taxon>Flavobacteriia</taxon>
        <taxon>Flavobacteriales</taxon>
        <taxon>Weeksellaceae</taxon>
        <taxon>Profundicola</taxon>
    </lineage>
</organism>
<dbReference type="Proteomes" id="UP001152599">
    <property type="component" value="Unassembled WGS sequence"/>
</dbReference>
<proteinExistence type="predicted"/>
<sequence>MSYQEVFTEFWKQVEESVQEGNFAKLTMAKTIGKQELKNIFVRPMSLDSDAKLLVKHRYRSREVEDKELELSLVETKNVIQDHLLNPFFSVVLFTTEKDVIFKINKKKAGSIVENPPTFSDVILAERE</sequence>
<reference evidence="1" key="1">
    <citation type="submission" date="2022-07" db="EMBL/GenBank/DDBJ databases">
        <title>Description and genome-wide analysis of Profundicola chukchiensis gen. nov., sp. nov., marine bacteria isolated from bottom sediments of the Chukchi Sea.</title>
        <authorList>
            <person name="Romanenko L."/>
            <person name="Otstavnykh N."/>
            <person name="Kurilenko V."/>
            <person name="Eremeev V."/>
            <person name="Velansky P."/>
            <person name="Mikhailov V."/>
            <person name="Isaeva M."/>
        </authorList>
    </citation>
    <scope>NUCLEOTIDE SEQUENCE</scope>
    <source>
        <strain evidence="1">KMM 9713</strain>
    </source>
</reference>
<comment type="caution">
    <text evidence="1">The sequence shown here is derived from an EMBL/GenBank/DDBJ whole genome shotgun (WGS) entry which is preliminary data.</text>
</comment>
<protein>
    <submittedName>
        <fullName evidence="1">Uncharacterized protein</fullName>
    </submittedName>
</protein>
<dbReference type="EMBL" id="JANCMU010000001">
    <property type="protein sequence ID" value="MDG4944947.1"/>
    <property type="molecule type" value="Genomic_DNA"/>
</dbReference>
<name>A0A9X4MWQ3_9FLAO</name>
<gene>
    <name evidence="1" type="ORF">NMK71_00830</name>
</gene>
<dbReference type="RefSeq" id="WP_304419692.1">
    <property type="nucleotide sequence ID" value="NZ_JANCMU010000001.1"/>
</dbReference>
<dbReference type="AlphaFoldDB" id="A0A9X4MWQ3"/>
<evidence type="ECO:0000313" key="1">
    <source>
        <dbReference type="EMBL" id="MDG4944947.1"/>
    </source>
</evidence>
<evidence type="ECO:0000313" key="2">
    <source>
        <dbReference type="Proteomes" id="UP001152599"/>
    </source>
</evidence>